<keyword evidence="3" id="KW-0677">Repeat</keyword>
<proteinExistence type="predicted"/>
<dbReference type="GO" id="GO:0005737">
    <property type="term" value="C:cytoplasm"/>
    <property type="evidence" value="ECO:0007669"/>
    <property type="project" value="TreeGrafter"/>
</dbReference>
<dbReference type="InterPro" id="IPR057057">
    <property type="entry name" value="Spectrin_SYNE1"/>
</dbReference>
<feature type="coiled-coil region" evidence="6">
    <location>
        <begin position="6936"/>
        <end position="6963"/>
    </location>
</feature>
<keyword evidence="9" id="KW-1185">Reference proteome</keyword>
<evidence type="ECO:0000256" key="4">
    <source>
        <dbReference type="ARBA" id="ARBA00022989"/>
    </source>
</evidence>
<dbReference type="FunFam" id="1.20.58.60:FF:000186">
    <property type="entry name" value="nesprin-1 isoform X3"/>
    <property type="match status" value="1"/>
</dbReference>
<dbReference type="Pfam" id="PF00307">
    <property type="entry name" value="CH"/>
    <property type="match status" value="1"/>
</dbReference>
<evidence type="ECO:0000259" key="7">
    <source>
        <dbReference type="PROSITE" id="PS50021"/>
    </source>
</evidence>
<dbReference type="SUPFAM" id="SSF47576">
    <property type="entry name" value="Calponin-homology domain, CH-domain"/>
    <property type="match status" value="1"/>
</dbReference>
<accession>A0A9Q0ND82</accession>
<dbReference type="FunFam" id="1.20.58.60:FF:000195">
    <property type="entry name" value="Uncharacterized protein, isoform B"/>
    <property type="match status" value="1"/>
</dbReference>
<feature type="coiled-coil region" evidence="6">
    <location>
        <begin position="2556"/>
        <end position="2583"/>
    </location>
</feature>
<keyword evidence="6" id="KW-0175">Coiled coil</keyword>
<feature type="coiled-coil region" evidence="6">
    <location>
        <begin position="5212"/>
        <end position="5268"/>
    </location>
</feature>
<reference evidence="8" key="1">
    <citation type="submission" date="2022-07" db="EMBL/GenBank/DDBJ databases">
        <authorList>
            <person name="Trinca V."/>
            <person name="Uliana J.V.C."/>
            <person name="Torres T.T."/>
            <person name="Ward R.J."/>
            <person name="Monesi N."/>
        </authorList>
    </citation>
    <scope>NUCLEOTIDE SEQUENCE</scope>
    <source>
        <strain evidence="8">HSMRA1968</strain>
        <tissue evidence="8">Whole embryos</tissue>
    </source>
</reference>
<dbReference type="FunFam" id="1.10.418.10:FF:000033">
    <property type="entry name" value="nesprin-1 isoform X1"/>
    <property type="match status" value="1"/>
</dbReference>
<dbReference type="GO" id="GO:0051015">
    <property type="term" value="F:actin filament binding"/>
    <property type="evidence" value="ECO:0007669"/>
    <property type="project" value="TreeGrafter"/>
</dbReference>
<feature type="coiled-coil region" evidence="6">
    <location>
        <begin position="6450"/>
        <end position="6491"/>
    </location>
</feature>
<dbReference type="GO" id="GO:0005640">
    <property type="term" value="C:nuclear outer membrane"/>
    <property type="evidence" value="ECO:0007669"/>
    <property type="project" value="TreeGrafter"/>
</dbReference>
<dbReference type="FunFam" id="1.20.58.60:FF:000222">
    <property type="entry name" value="Uncharacterized protein, isoform D"/>
    <property type="match status" value="1"/>
</dbReference>
<feature type="non-terminal residue" evidence="8">
    <location>
        <position position="7764"/>
    </location>
</feature>
<dbReference type="InterPro" id="IPR018159">
    <property type="entry name" value="Spectrin/alpha-actinin"/>
</dbReference>
<dbReference type="FunFam" id="1.20.58.60:FF:000219">
    <property type="entry name" value="Uncharacterized protein, isoform J"/>
    <property type="match status" value="1"/>
</dbReference>
<dbReference type="FunFam" id="1.20.58.60:FF:000188">
    <property type="entry name" value="Uncharacterized protein, isoform D"/>
    <property type="match status" value="1"/>
</dbReference>
<dbReference type="Proteomes" id="UP001151699">
    <property type="component" value="Chromosome A"/>
</dbReference>
<evidence type="ECO:0000256" key="2">
    <source>
        <dbReference type="ARBA" id="ARBA00022692"/>
    </source>
</evidence>
<comment type="caution">
    <text evidence="8">The sequence shown here is derived from an EMBL/GenBank/DDBJ whole genome shotgun (WGS) entry which is preliminary data.</text>
</comment>
<feature type="coiled-coil region" evidence="6">
    <location>
        <begin position="4887"/>
        <end position="4947"/>
    </location>
</feature>
<keyword evidence="2" id="KW-0812">Transmembrane</keyword>
<feature type="domain" description="Calponin-homology (CH)" evidence="7">
    <location>
        <begin position="43"/>
        <end position="148"/>
    </location>
</feature>
<dbReference type="Gene3D" id="1.20.58.60">
    <property type="match status" value="27"/>
</dbReference>
<evidence type="ECO:0000256" key="1">
    <source>
        <dbReference type="ARBA" id="ARBA00004370"/>
    </source>
</evidence>
<dbReference type="GO" id="GO:0034993">
    <property type="term" value="C:meiotic nuclear membrane microtubule tethering complex"/>
    <property type="evidence" value="ECO:0007669"/>
    <property type="project" value="TreeGrafter"/>
</dbReference>
<evidence type="ECO:0000256" key="5">
    <source>
        <dbReference type="ARBA" id="ARBA00023136"/>
    </source>
</evidence>
<dbReference type="OrthoDB" id="6538186at2759"/>
<evidence type="ECO:0000313" key="9">
    <source>
        <dbReference type="Proteomes" id="UP001151699"/>
    </source>
</evidence>
<dbReference type="InterPro" id="IPR036872">
    <property type="entry name" value="CH_dom_sf"/>
</dbReference>
<dbReference type="PANTHER" id="PTHR47535:SF1">
    <property type="entry name" value="NESPRIN-1"/>
    <property type="match status" value="1"/>
</dbReference>
<feature type="coiled-coil region" evidence="6">
    <location>
        <begin position="4110"/>
        <end position="4147"/>
    </location>
</feature>
<comment type="subcellular location">
    <subcellularLocation>
        <location evidence="1">Membrane</location>
    </subcellularLocation>
</comment>
<dbReference type="Pfam" id="PF25034">
    <property type="entry name" value="Spectrin_SYNE1"/>
    <property type="match status" value="1"/>
</dbReference>
<sequence>IEENSRALEYLGHGIGGSHSSLDSVAASSSAQTSDLKAEKWKQGARKTLLTWVTNALPKDSGIEVRDFGASWRDGVAFLALIDAIKANLINLAEMKKASNKQRLEVAFDVAESKLGIARLLDAEDVDVDKPDEKSIMTYVAQFLHKYPEPKGSGRDGMSTLQDEYNEFTQWLHSKTTTYENMIRTNSFPRDFTQYQAAKAEVDGRLSMFNKLKNIVESRSTVITISPGSWEEINELWNKLQIQLLYWLWMLDSGLAGDFNVVGKWLAEAEKLLYNDEIPTAMNEETAAIISQKLEEHKKFFADYEQIAEIFERAKQSQYVSQIPLDHLRSMERRLYDVGPKATQRRIRLKFLEHKCCLIAFLNLVENKLRSWSVKYGREDQAQQMLDQYKNFVSRNKIFQEFGKAFMDMQQVVEEYKRDGNITRKDFADIERFMKETEERWKSVSMELRCCQSMLEEVVTNWKRWNANSDEFEGWLCRAEEKIRGSEDDRLEFFQDISVWKDKHQQIGDSANFLIATCTDPIANELRSIFVNLSTRFEHLFSNTKQYMHAGDILRNRQDYRAGAEKIAKWIRNAEDVLSRQPIGSSEQIKSYGDELQKLSTEIEDIDEVFKSTSRVVQTLIQDLSRDDVDKMMNTLKSQKEALVRIRAQIPIKLHLFHQLMIQQESLEQGQKEIHQWLDEGEQLLQTLSLSGGRDEVNEQLNRHRNYFSRTLYYKSMLESKNKVFQSLIKSVAFDKTIDTSEPIERMKQLNDRFAYVVQNSQQWEHRLQEAGRCWHNFKESERVVSEWLNQADILLSERHIDSKQAIDTQKLFFENVNERWMNDLVQTAQDLIKSLPNNEHQNIIDIVEKLQGKWKEVLGTAPLHLMRLEFRLDESTFSHYMKDIEKEIHLEQQALNKNEDIDSILRRNQEYFKIKGTIVQVERCLSNMERLSKTYNQYDQKDQTLTNGYKNAEQHWERVAERIEGMRKTLQQIPAQWDYYREKFAEMVSWMDTVDDTLKNIINEVNSMEEFERERVVFQTICREADSKREEMKWLVKTLDSLLPYATDQEATTEQKSLEALIARYKNLIPTIEVTMVKTEVFSKCYTYRREVHEVVCLLNKVKEQTINAPAPDSLERVNKMIQEQQFAISQLDHQRTHIMSMLQRGRDLSKDAHAPSFVTAEVKTLENGWNGVYNETVDKLRALKGTQSVWNEFHEQKMDILNLLGTAEGELRSITPLQTDPKNVSSDLKNKRELNQTLQQASRQMIQRLHELCDELTPLADPTKRPILEKEVTEIEKQFFNTMEHVKDRVGYLEDYSAKWNSYKARLADLQAWAAKTAPQLIEAIQSLELSPEERVAKANALQKTLNEKMKALDMLASDASELAPKEGNFLEAKRLKGEVFKLQETLSALNRNVDHQATAVKEDLVNWQKYQTGIQEIKPWIEQSESKINFASTKPVTLQEAVQLQHQAKQFEKQCENQLDKLHGVASISNQMLCKTNAADELDAVSSRWSSVHENARQVTNKFERLVATWQGLDADASKLEQWINDNEKAISKRPDLTNTPYVDKLEKELVKLKLFNNEISEQQAKLVTLTQTSDQIGLSLAPEGASAMKERINAMKGKISKLSETVRGKINSISDAIMARQDFNAKMANFSNWMDQLRGQVAQVEEISAERVEPSLQTVHSLLQEHSEKKPTFSAIRDEVKDLTQRATPEESLIINDSYAALVSNYEDIESDLQRKKASLQKWSELIGWKNETESHISHIKHQLEKAEKIEPQNLSKIVSEIDQATKTVSHWRGQAMQIYDNPVVHLRDMISRKPLNALQIVSDLGNKLDALKLKSQGQMDVIHKMEERRSKFSNLENQLVTHLTQNKQKLNEILRIMPNFSNIDQIISDLVALNEAMQKQASLKDKIHDEGVQLMKDDISSMPATQESILVLDKNWDGLQQEIVDRIQKYTIISQGLKEYTDAKDRFGKELQKALTIYQSVPSAPSGEQQLLQTADKSKKALEQIKKAKVTLDEVERKGHVLLKLFDAIENIIPNDIATEMENSHKDWQQLYDKISKNAHIYETEAVIWNQIEENKNELIPWLSETNQSLLDAAENTLEIEYGPIRLNKYTTELPSYIGIRDDIIEKITELTRMNNGVPIPQLEELKKDLIQQFIDVNTNAQQLQAVASSFDEQEKDLRKAIKSSGEVVTKLREALIKCDDMSGDNAKIMHRLQECKALKEQLLDQGNDIDNLRVRVDEMKSNYPTFAESIVPKELSNIQKRFDGVILHANKIDGALLQFLKKFHNDKVGMLQRMIATQKDKIAWCVPEATSDKYNLEVKKSSLNDVQKGIVECEGRLNEAHKSLEMLSTVDTPDVTLKRTLDKISKDLVTLRGQYDTTKHVLDLNVDLWTQYEQLTENVTSWLKDMESKVKTEANSQIELNNVDSKVADLENYAAQIKRYKSTIDELDGIAKALMATNSEARVGQFVSHLTARYQAVARNVANQLDRVRDMKNTHNIYIKSADECKDWIQDARIQFNELARMGSPGSGPTSEQLDLVKEFVNELENGQTLLNNAVDSGEYLYSGITPENRENIRNEIRKLREDYDNVHDEANSLLSQVESVLLQKTSIEESYSQVKQWLSESKAKFSQAELYPTLAEKKAALQKFKSQLQDNNLHKSALKQLQSKASSLSDEEAEQRVAQSINEYDTLSKSLNERIATLENQVANHEAYDQILEKSHDWLTALKSEATDILNEGTFEKDGAEEKLIVVENMIMQRPEGEKIFAACHKQLQTVLQQTHPKGHPALINVYESQKSSWDEFINLCEASMTKLKQLCTKWDEFENIIESLDAWLKQTENIVRDQSLKSTAEKKEEHLKKLNKINEEITSKAAEIANIVDQGHEIEGETDLNLRVSRLNTRYQTLKNICKESVGRYEIYTKEHKAFNNDYEVFKNELLKSIKDLENNGEVIGDYAILQDRQNKIRSMSEKRINDSTMFEALIDRGEKLYTHTSPDGREIIRQQLRNLRTSWDNFTDDLNSSTQKLDQCLLQFGEFTAAQEQLTKWLKDVEKSMETHTELKGTLQEKRAQLQNHKLMHQEIISHNALVESVCDKAQNLVDQTKDSSLNIYLQSIRHLFGNIVSKSQDLLDNLEGCAQAHHDFNVDTANLKSWLNSEMEKLLECDDTTGEKSDINRKLHSLDLLKNNKATGDKMLHDLIEKYQIVKKSTSPKGVEILNKESEDLRTAYTNHYNEINATDDKLRTTLQQWKDFEKNLDDLTKWCRNSEAIFRDQQLQSTIEEKGKQLNVFKEQRNNILQKQKLIDEFMDQASSLLNNSEAERLKTLISQLTNRYQLLQVLSKEVVNRWQTMFEDNQRYDDKLKEVTAWMEPVETKLELAMKEEPGAGTAANLLQFLLNERDQAESLLSNLTSLGEKTLPETSTQGRERIRSELRNVRDKWDKLDEGIRNLQKRQEAQTLQWSSYQDILQQTLSWLDTMEHCLQQENPNTWTSPQEIRSKLFKFKASLQEISSHKRIIEAVSDKATALIQSNAISNPEEVQATIVNINGRYEKLVANCSKLITQLDEAIDVFQQFSDLQKSQQDHQKNLWDRLTLYSDYSGSKPALQTRLAKVNEIQFSLPESTLKLQTLANHIEQKTSGIPARCKEAMTRDLTNLNVDFERFSSALSDVKSALESRLQQWNDYEHNLDRLITWLGDAENSLKNYSPRSTLEEKQDQYNKFQTLIVSLRQNESEFDKMTDESSELIQSSGETRISVNVQQVTSRFQSIQTTAKEIVKKCEQAVVDHQQYNDKYKQCSNWIAAAQAKYNKCCENSQIGSRQDLTDNNKAIEELLSQHGSATLLLNNTIEFGEKLYTSTALEGREAVRLQLQDLSQAMEQLYDNVHSTARLLQGKLSKWSGFEESADRLQTWLAALEKEIQPEIELRTTLDEKRGQLQTYRDVLGDIQNHQAEIINLKDITENLPEKSEIIQQRFNSITDLFNKLQKRVHGFVERYESIVSDHQQYCKAVMDTQEFIEATQNTVDLWGDLELERVSLSTNLDRLKNLQASLSDETPRIDQIRRLGEKVIPGTVESGQVNIQSQIDCSQQEWEGLISLIQSTVESIENKLQQWDEYEKLKEQCAAWIQRTDMQLHAVDLKATNQEKKEQLDALKILQGEVRAKELEIDNVNDKAQSLYKGLASTRYSQVSDLVPKYQQVSHKVKDLNTRWQQYVTSHQEFDNQISECTQWLDEIKQKLEYCSDLSATSQKDLELKLATIQDLLLLKDEGFAKVQSIVELAQSVLANTAPAGHGSINKSLAKLQDDWSALASNMTDIKSNLGESINQWSGFLEQIQNVNKTVEWLDGVVKDLSEYQTTMPEKKSQLERIKTTDEKVRLEKIDVDTLKTKAAEMLASGQQSQAAYQAQQILNKFDYLADKVRKLLADREEQYRDHRLYKEAYDDLSSWIARAREKFPSMRQRPLSDKLAIENAVAPIDALLNKQAQGELLVEHLIHTGEVTLASTSQQGKDGIKSDIRAIRENFEGLFNELAKEKEQLEATLIHWRDYKEEYERLSEWLQQIDILVKNHKLALLPNLEEKRKQVVDMKGVLDRLLKGKKDFDKFEDSASHLLSSHLDTYVGNQLKHLISRYQVQVNLAKDVMKKVETNHDQHKDYHDNLQKSRDWIENAREIIRNCSEASSASSKDVLQQRLLQIQDLIRRREEGQSLIHSTINNGEKVIRNTRSDGKETINNEIKELQNDWDRLVKKMSTAKVHLETSLLQWADYSSSYTQLSQWITEREAKLQQVCEQKIAKSNKGQPTLSSGLSERKANLRQTNNIVQDIVSFEPMIQSVTSKASDLLQAAPASEISTKYETLSKQAKDLYERQKEAVEQHQALIDAENEFAQWLRAMKERLSQCSEPTGDKETLSAKITQLTILENEIEDGQKKLDKTLEQGEIAVRHSEPEDKLLIEEAVAFLQEEFDTYVESLKSAKNQLEVAIVKWTEYEDQYSDAIEWLNKTEALVQSFNKLQDSLEDKKCVLEQFQGHLQTLFDWQKELDNLNVLAQSLLETCADTRISNAVTQLTTKYNALLSLAKEIMRRLELHYQEHQQHHSLYEECQYWVERTREKLKDCEDIPSTLTEVQIKLNTVKSIRQGFEQGQNKLRYALELKEKVIMNTEVNGAAKIQEDTENLKYEFDALLVSITDIRQKLTTRLGQLEEVFKLYKVLVEWLEETIEPNVLAVDSFLNDLSEKRSALEKFRTLQREINSHSELVEKINNRLDEDSNLNRREFADGLQRFENIQEIVAKNIEKIENQVNNHEKFKLAFSEIYEWIRKTRMDIQQCSDSHGEKDLVVGKLTKLQDIDLSLPEGKILMETAIGLSQNVIDTSGSEGQDLVKQEIRQLKFDWDSLQEMSKEAHDSLNQCIASWNNFTSKFDKINKWIDEYSTKVRLESEKENKTPEDLVRCKKLLAEVLAEKESVEELNDACEILMEHSACARVRDQTVETQANYTKLLTSAQGLIAKVEKNLSDHTEFLNYKNEMDKWLAKANETLESCFGIGTENETKQKMEAVTTLSNRIPEGKHLLGMVQEAFTKATNVTPEDKQDDLRENMSTLRESWEHFTVNVQEILAVLKSALNRWEDYNDSKQRFEKWLIETEQTLSALPETRGELSEMKTMLERFKHLQEQITSKHNDLDHLTGEAKELSSWSRAATQLEEISKLQARWDKLNAECSRRIQLVEVEVSNYNSYHQKLQEAEKWLLQVSFQLMAHNSLYITNREQTQEQINQHEILLRDIQMYQNNLDDLRAKGQSQIERYEQTTPNIRNTIETQLKNIQDSYNALLNTSIQIRNRLHESLAKFQEYENTIDSIMHNLETYEPIITTELDEPATDLAMAQKQLKLAQSLHSKLQGEKSRLAVAVQACEAATASISRPSSPLETAMQPIPEKELMVRAKLEDLIDQDLDVDVVDRIEHFRVIVNKLNSFGHITKLHVLVDRVQSHLSGLSTTVNELEHQQKQRSELTDWIKKQHANVSDWSSRPSKLRPEAAKQELISMNDLLNSIGDKLADDDTSDIEQQLDKLETDLMDSIAQKTSGQNIIDSYRNGIADMHSWFDNLIKKMDVLDRGSGLNCIQKLEAINEIKSDFDEQGPQKMKDLKQKSQDVHEIISNLDGQQVDEQMKSIDRRLNDISKRIERKAQIFDVTNRGVESARGEIEQIDNWTKQQINELQSPLAIGYESKSADSRLQKLKALTKDSDAKQALAETLEKRIANMQNELEPLEKSQLETELRNLTSTQKHLASLIQSEIGLVSEAAQARKKLEHDLEKAKLWLKAKMSDVRKMSGYLPLNAKAVENDIQTCKANESDIKEFQEGLLSDVLNQGKNILKNCPEDEKEYLQKSLNEIDVDFKTLRQEAANKTKALNDLLQGRKSFESDVTKLNDWLNEADISCSGDIRTTNLPILEEQLVKYRQLNDTGKTMGELLASINDQAKAIVPTLSNAEKLKLNEQLKNLKDRYAKIMNGINEKIRNLHDHINKYKEAKAKLAECVQFLSTVQQEIRNLNKPIGSKIEDVQSLLCSYERILADLKDSKAKIGDLQVDNLPELQSILSQQDDMIKLIENQLAHLRQLLLLREQFIALINEIISFIMQYTSVITDIEKSPDTIEEKIKQYGDVIVKIQECEALLASANDKGQKIASEGNAADRNSITEQLQSLKQQLQNLRKLVETQRQKHELTLAEHKKMAADLSEVLDWLHDNEGIVKSRPLLDRDPDSVEREIQKHKSFSNDVHQHLSKIKLINKQTENEFGMPGSLMEQISEAKSLVATLPNELEEREKYLIHNKQHRLDYMLLVGKFNDWIHEAEIRLQNGNHGVDYENIITDLEEHKIFFNNEASIKDLLSKQIQAAADKIWPSLNKMEQDELSRELQHHAQVLKNTLNSAKSQRAQLEQDGEIWKSYCQMNEKIKAILARIQFDDEPVANLAGLHFNMQKIVHAKNDLKSHQGELDLLNEKAREILRQADPVNRSKIEQQNTDINRDWSDLLSNLENRREVLSTLAQHWEDFDNKYLAFENQVTRLDERSRHVDPVVRSRRQLEDTKNVIQELLSESEDLKSIHQEVTTLSKSIISFLGKVHQSSADALQGKLEQIGKLHKSLKDTLHEKDTKVNKDLDDIEAIFCRISDLQDAINALLEELLELYVFGDDQQKIESDLNKLQSSVSTVIANSKTLIKETQENYIKQQNLVPSDIGQELTSLELLTEQLHGAMEEKNREFKRAKTVRSEYVTGVDHVQTWLHNAELRIQDRSMEPLQMKEVLTKVHHEIVGIQERMESVRMNGGIIMEKSRSDKEKELVQTTIDQLTQQLGQIRGWIDDKKQQVGDSLDAWTRFMNLYQIVMSWASEKRAFVAEPMKITTLYEARQKLNDYSNAVKSIKPIVKNLSEMDKELDSITQVTTVGDLRNKLIEAEESKVEVEAILLERNGLLQETAEEWEQCEKKLKDVRTWIDKTKTVLDSPQHKKKPLRDQLGLCEKYIADSSIQKTKIQMSIEKLQVHFRAGIGGDTKICETATGIVQDLDELSDLVKAKNNSLERTLAQLDTYQQQIQSLRQKILLEEQQLRLVLAPTYLPHDREKAVTEQQELLSLEIDQLLASIVSSEHGIENLPNDSLDSMLKGLKLIFINLQQYKEDAEQLTEIRAEIPDDQHLDFILLQIKEKIGALTAKANQGMDLIQETIDAQNQRKSEIEKYTNLLSDIEVWLKSINIPQPTENVPNDEAALIGEINENIFICSKIKEKLESLKDIQANCENLAVHHDVNPLAVRLSEQL</sequence>
<protein>
    <submittedName>
        <fullName evidence="8">Muscle-specific protein 300 kDa</fullName>
    </submittedName>
</protein>
<dbReference type="GO" id="GO:0007097">
    <property type="term" value="P:nuclear migration"/>
    <property type="evidence" value="ECO:0007669"/>
    <property type="project" value="TreeGrafter"/>
</dbReference>
<dbReference type="SMART" id="SM00033">
    <property type="entry name" value="CH"/>
    <property type="match status" value="1"/>
</dbReference>
<feature type="coiled-coil region" evidence="6">
    <location>
        <begin position="7031"/>
        <end position="7058"/>
    </location>
</feature>
<dbReference type="InterPro" id="IPR047291">
    <property type="entry name" value="CH_SYNE1_rpt2"/>
</dbReference>
<dbReference type="EMBL" id="WJQU01000001">
    <property type="protein sequence ID" value="KAJ6648150.1"/>
    <property type="molecule type" value="Genomic_DNA"/>
</dbReference>
<evidence type="ECO:0000256" key="3">
    <source>
        <dbReference type="ARBA" id="ARBA00022737"/>
    </source>
</evidence>
<feature type="coiled-coil region" evidence="6">
    <location>
        <begin position="2638"/>
        <end position="2695"/>
    </location>
</feature>
<feature type="coiled-coil region" evidence="6">
    <location>
        <begin position="7515"/>
        <end position="7556"/>
    </location>
</feature>
<keyword evidence="4" id="KW-1133">Transmembrane helix</keyword>
<feature type="coiled-coil region" evidence="6">
    <location>
        <begin position="2828"/>
        <end position="2855"/>
    </location>
</feature>
<organism evidence="8 9">
    <name type="scientific">Pseudolycoriella hygida</name>
    <dbReference type="NCBI Taxonomy" id="35572"/>
    <lineage>
        <taxon>Eukaryota</taxon>
        <taxon>Metazoa</taxon>
        <taxon>Ecdysozoa</taxon>
        <taxon>Arthropoda</taxon>
        <taxon>Hexapoda</taxon>
        <taxon>Insecta</taxon>
        <taxon>Pterygota</taxon>
        <taxon>Neoptera</taxon>
        <taxon>Endopterygota</taxon>
        <taxon>Diptera</taxon>
        <taxon>Nematocera</taxon>
        <taxon>Sciaroidea</taxon>
        <taxon>Sciaridae</taxon>
        <taxon>Pseudolycoriella</taxon>
    </lineage>
</organism>
<name>A0A9Q0ND82_9DIPT</name>
<dbReference type="Gene3D" id="1.10.418.10">
    <property type="entry name" value="Calponin-like domain"/>
    <property type="match status" value="1"/>
</dbReference>
<keyword evidence="5" id="KW-0472">Membrane</keyword>
<dbReference type="CDD" id="cd00176">
    <property type="entry name" value="SPEC"/>
    <property type="match status" value="8"/>
</dbReference>
<dbReference type="InterPro" id="IPR052403">
    <property type="entry name" value="LINC-complex_assoc"/>
</dbReference>
<feature type="coiled-coil region" evidence="6">
    <location>
        <begin position="6651"/>
        <end position="6682"/>
    </location>
</feature>
<feature type="coiled-coil region" evidence="6">
    <location>
        <begin position="589"/>
        <end position="649"/>
    </location>
</feature>
<evidence type="ECO:0000256" key="6">
    <source>
        <dbReference type="SAM" id="Coils"/>
    </source>
</evidence>
<dbReference type="PROSITE" id="PS50021">
    <property type="entry name" value="CH"/>
    <property type="match status" value="1"/>
</dbReference>
<dbReference type="PANTHER" id="PTHR47535">
    <property type="entry name" value="MUSCLE-SPECIFIC PROTEIN 300 KDA, ISOFORM G"/>
    <property type="match status" value="1"/>
</dbReference>
<dbReference type="InterPro" id="IPR002017">
    <property type="entry name" value="Spectrin_repeat"/>
</dbReference>
<dbReference type="FunFam" id="1.20.58.60:FF:000169">
    <property type="entry name" value="nesprin-1 isoform X1"/>
    <property type="match status" value="1"/>
</dbReference>
<dbReference type="Pfam" id="PF00435">
    <property type="entry name" value="Spectrin"/>
    <property type="match status" value="6"/>
</dbReference>
<feature type="non-terminal residue" evidence="8">
    <location>
        <position position="1"/>
    </location>
</feature>
<dbReference type="SUPFAM" id="SSF46966">
    <property type="entry name" value="Spectrin repeat"/>
    <property type="match status" value="38"/>
</dbReference>
<evidence type="ECO:0000313" key="8">
    <source>
        <dbReference type="EMBL" id="KAJ6648150.1"/>
    </source>
</evidence>
<dbReference type="SMART" id="SM00150">
    <property type="entry name" value="SPEC"/>
    <property type="match status" value="38"/>
</dbReference>
<feature type="coiled-coil region" evidence="6">
    <location>
        <begin position="6198"/>
        <end position="6232"/>
    </location>
</feature>
<dbReference type="FunFam" id="1.20.58.60:FF:000306">
    <property type="entry name" value="Uncharacterized protein, isoform F"/>
    <property type="match status" value="1"/>
</dbReference>
<dbReference type="InterPro" id="IPR001715">
    <property type="entry name" value="CH_dom"/>
</dbReference>
<gene>
    <name evidence="8" type="primary">Msp300_0</name>
    <name evidence="8" type="ORF">Bhyg_03376</name>
</gene>
<dbReference type="CDD" id="cd21243">
    <property type="entry name" value="CH_SYNE1_rpt2"/>
    <property type="match status" value="1"/>
</dbReference>
<feature type="coiled-coil region" evidence="6">
    <location>
        <begin position="1546"/>
        <end position="1609"/>
    </location>
</feature>